<keyword evidence="6" id="KW-1185">Reference proteome</keyword>
<reference evidence="3" key="1">
    <citation type="submission" date="2014-03" db="EMBL/GenBank/DDBJ databases">
        <authorList>
            <person name="Genoscope - CEA"/>
        </authorList>
    </citation>
    <scope>NUCLEOTIDE SEQUENCE [LARGE SCALE GENOMIC DNA]</scope>
    <source>
        <strain evidence="3">CF27</strain>
    </source>
</reference>
<name>A0A060UY33_9PROT</name>
<dbReference type="RefSeq" id="WP_014027659.1">
    <property type="nucleotide sequence ID" value="NZ_CCCS020000052.1"/>
</dbReference>
<dbReference type="Gene3D" id="2.20.28.30">
    <property type="entry name" value="RNA polymerase ii, chain L"/>
    <property type="match status" value="1"/>
</dbReference>
<feature type="compositionally biased region" description="Low complexity" evidence="1">
    <location>
        <begin position="71"/>
        <end position="86"/>
    </location>
</feature>
<proteinExistence type="predicted"/>
<dbReference type="PANTHER" id="PTHR34404">
    <property type="entry name" value="REGULATORY PROTEIN, FMDB FAMILY"/>
    <property type="match status" value="1"/>
</dbReference>
<organism evidence="3">
    <name type="scientific">Acidithiobacillus ferrivorans</name>
    <dbReference type="NCBI Taxonomy" id="160808"/>
    <lineage>
        <taxon>Bacteria</taxon>
        <taxon>Pseudomonadati</taxon>
        <taxon>Pseudomonadota</taxon>
        <taxon>Acidithiobacillia</taxon>
        <taxon>Acidithiobacillales</taxon>
        <taxon>Acidithiobacillaceae</taxon>
        <taxon>Acidithiobacillus</taxon>
    </lineage>
</organism>
<feature type="domain" description="Putative regulatory protein FmdB zinc ribbon" evidence="2">
    <location>
        <begin position="1"/>
        <end position="42"/>
    </location>
</feature>
<dbReference type="InterPro" id="IPR013429">
    <property type="entry name" value="Regulatory_FmdB_Zinc_ribbon"/>
</dbReference>
<dbReference type="EMBL" id="CP059488">
    <property type="protein sequence ID" value="QQD72911.1"/>
    <property type="molecule type" value="Genomic_DNA"/>
</dbReference>
<reference evidence="3" key="2">
    <citation type="submission" date="2014-07" db="EMBL/GenBank/DDBJ databases">
        <title>Initial genome analysis of the psychrotolerant acidophile Acidithiobacillus ferrivorans CF27: insights into iron and sulfur oxidation pathways and into biofilm formation.</title>
        <authorList>
            <person name="Talla E."/>
            <person name="Hedrich S."/>
            <person name="Mangenot S."/>
            <person name="Ji B."/>
            <person name="Johnson D.B."/>
            <person name="Barbe V."/>
            <person name="Bonnefoy V."/>
        </authorList>
    </citation>
    <scope>NUCLEOTIDE SEQUENCE [LARGE SCALE GENOMIC DNA]</scope>
    <source>
        <strain evidence="3">CF27</strain>
    </source>
</reference>
<dbReference type="Pfam" id="PF09723">
    <property type="entry name" value="Zn_ribbon_8"/>
    <property type="match status" value="1"/>
</dbReference>
<evidence type="ECO:0000256" key="1">
    <source>
        <dbReference type="SAM" id="MobiDB-lite"/>
    </source>
</evidence>
<dbReference type="EMBL" id="LT841305">
    <property type="protein sequence ID" value="SMH66105.1"/>
    <property type="molecule type" value="Genomic_DNA"/>
</dbReference>
<dbReference type="PANTHER" id="PTHR34404:SF2">
    <property type="entry name" value="CONSERVED SERINE RICH PROTEIN"/>
    <property type="match status" value="1"/>
</dbReference>
<sequence>MPTYEYVCKDCGHHLSAEQRMSDPRLTDCPHCGKAGLERQLSAGGFALKGSGWYQTDFKGGGNKASESKPEAAAAPSCPAGGCACH</sequence>
<evidence type="ECO:0000313" key="5">
    <source>
        <dbReference type="EMBL" id="SMH66105.1"/>
    </source>
</evidence>
<protein>
    <submittedName>
        <fullName evidence="5">Regulatory protein, FmdB family</fullName>
    </submittedName>
    <submittedName>
        <fullName evidence="4">Zinc ribbon domain-containing protein</fullName>
    </submittedName>
</protein>
<accession>A0A060UY33</accession>
<evidence type="ECO:0000259" key="2">
    <source>
        <dbReference type="SMART" id="SM00834"/>
    </source>
</evidence>
<dbReference type="SMART" id="SM00834">
    <property type="entry name" value="CxxC_CXXC_SSSS"/>
    <property type="match status" value="1"/>
</dbReference>
<feature type="region of interest" description="Disordered" evidence="1">
    <location>
        <begin position="59"/>
        <end position="86"/>
    </location>
</feature>
<dbReference type="AlphaFoldDB" id="A0A060UY33"/>
<evidence type="ECO:0000313" key="4">
    <source>
        <dbReference type="EMBL" id="QQD72911.1"/>
    </source>
</evidence>
<dbReference type="NCBIfam" id="TIGR02605">
    <property type="entry name" value="CxxC_CxxC_SSSS"/>
    <property type="match status" value="1"/>
</dbReference>
<evidence type="ECO:0000313" key="3">
    <source>
        <dbReference type="EMBL" id="CDQ11613.1"/>
    </source>
</evidence>
<gene>
    <name evidence="5" type="ORF">AFERRI_20894</name>
    <name evidence="3" type="ORF">AFERRI_560162</name>
    <name evidence="4" type="ORF">H2515_00775</name>
</gene>
<reference evidence="5 6" key="3">
    <citation type="submission" date="2017-03" db="EMBL/GenBank/DDBJ databases">
        <authorList>
            <person name="Regsiter A."/>
            <person name="William W."/>
        </authorList>
    </citation>
    <scope>NUCLEOTIDE SEQUENCE [LARGE SCALE GENOMIC DNA]</scope>
    <source>
        <strain evidence="5">PRJEB5721</strain>
    </source>
</reference>
<evidence type="ECO:0000313" key="7">
    <source>
        <dbReference type="Proteomes" id="UP000595420"/>
    </source>
</evidence>
<dbReference type="EMBL" id="CCCS020000052">
    <property type="protein sequence ID" value="CDQ11613.1"/>
    <property type="molecule type" value="Genomic_DNA"/>
</dbReference>
<evidence type="ECO:0000313" key="6">
    <source>
        <dbReference type="Proteomes" id="UP000193925"/>
    </source>
</evidence>
<reference evidence="4 7" key="4">
    <citation type="submission" date="2020-07" db="EMBL/GenBank/DDBJ databases">
        <title>Complete genome sequence analysis of Acidithiobacillus ferrivorans XJFY6S-08 reveals extreme environmental adaptation to alpine acid mine drainage.</title>
        <authorList>
            <person name="Yan L."/>
            <person name="Ni Y."/>
        </authorList>
    </citation>
    <scope>NUCLEOTIDE SEQUENCE [LARGE SCALE GENOMIC DNA]</scope>
    <source>
        <strain evidence="4 7">XJFY6S-08</strain>
    </source>
</reference>
<dbReference type="OrthoDB" id="9813321at2"/>
<dbReference type="Proteomes" id="UP000595420">
    <property type="component" value="Chromosome"/>
</dbReference>
<dbReference type="Proteomes" id="UP000193925">
    <property type="component" value="Chromosome AFERRI"/>
</dbReference>